<reference evidence="3 4" key="1">
    <citation type="submission" date="2019-10" db="EMBL/GenBank/DDBJ databases">
        <title>Georgenia wutianyii sp. nov. and Georgenia yuyongxinii sp. nov. isolated from plateau pika (Ochotona curzoniae) in the Qinghai-Tibet plateau of China.</title>
        <authorList>
            <person name="Tian Z."/>
        </authorList>
    </citation>
    <scope>NUCLEOTIDE SEQUENCE [LARGE SCALE GENOMIC DNA]</scope>
    <source>
        <strain evidence="3 4">DSM 21501</strain>
    </source>
</reference>
<sequence>MTSIETASARTAEETATVDLLIYSDDVDTRRAVIEGVGRRAAKGLPRIRWTEAATHAGVLQKVAEHDFALLVLDGEAAKVGGMAVSRQLKSEVYNCPPVLILTGRPQDAWLATWAEADAIVPAPLDPIELQEAVARLLREQVAK</sequence>
<keyword evidence="4" id="KW-1185">Reference proteome</keyword>
<evidence type="ECO:0000259" key="2">
    <source>
        <dbReference type="PROSITE" id="PS50110"/>
    </source>
</evidence>
<dbReference type="Proteomes" id="UP000451860">
    <property type="component" value="Unassembled WGS sequence"/>
</dbReference>
<dbReference type="InterPro" id="IPR001789">
    <property type="entry name" value="Sig_transdc_resp-reg_receiver"/>
</dbReference>
<feature type="domain" description="Response regulatory" evidence="2">
    <location>
        <begin position="19"/>
        <end position="138"/>
    </location>
</feature>
<name>A0A7J5UNJ1_9MICO</name>
<dbReference type="GO" id="GO:0000160">
    <property type="term" value="P:phosphorelay signal transduction system"/>
    <property type="evidence" value="ECO:0007669"/>
    <property type="project" value="InterPro"/>
</dbReference>
<proteinExistence type="predicted"/>
<dbReference type="SUPFAM" id="SSF52172">
    <property type="entry name" value="CheY-like"/>
    <property type="match status" value="1"/>
</dbReference>
<evidence type="ECO:0000313" key="3">
    <source>
        <dbReference type="EMBL" id="KAE8763840.1"/>
    </source>
</evidence>
<dbReference type="InterPro" id="IPR011006">
    <property type="entry name" value="CheY-like_superfamily"/>
</dbReference>
<protein>
    <submittedName>
        <fullName evidence="3">Response regulator</fullName>
    </submittedName>
</protein>
<dbReference type="AlphaFoldDB" id="A0A7J5UNJ1"/>
<dbReference type="RefSeq" id="WP_152200474.1">
    <property type="nucleotide sequence ID" value="NZ_VUKF01000004.1"/>
</dbReference>
<accession>A0A7J5UNJ1</accession>
<gene>
    <name evidence="3" type="ORF">GB883_12065</name>
</gene>
<evidence type="ECO:0000256" key="1">
    <source>
        <dbReference type="PROSITE-ProRule" id="PRU00169"/>
    </source>
</evidence>
<dbReference type="EMBL" id="WHJE01000053">
    <property type="protein sequence ID" value="KAE8763840.1"/>
    <property type="molecule type" value="Genomic_DNA"/>
</dbReference>
<keyword evidence="1" id="KW-0597">Phosphoprotein</keyword>
<organism evidence="3 4">
    <name type="scientific">Georgenia thermotolerans</name>
    <dbReference type="NCBI Taxonomy" id="527326"/>
    <lineage>
        <taxon>Bacteria</taxon>
        <taxon>Bacillati</taxon>
        <taxon>Actinomycetota</taxon>
        <taxon>Actinomycetes</taxon>
        <taxon>Micrococcales</taxon>
        <taxon>Bogoriellaceae</taxon>
        <taxon>Georgenia</taxon>
    </lineage>
</organism>
<evidence type="ECO:0000313" key="4">
    <source>
        <dbReference type="Proteomes" id="UP000451860"/>
    </source>
</evidence>
<comment type="caution">
    <text evidence="3">The sequence shown here is derived from an EMBL/GenBank/DDBJ whole genome shotgun (WGS) entry which is preliminary data.</text>
</comment>
<dbReference type="Gene3D" id="3.40.50.2300">
    <property type="match status" value="1"/>
</dbReference>
<dbReference type="PROSITE" id="PS50110">
    <property type="entry name" value="RESPONSE_REGULATORY"/>
    <property type="match status" value="1"/>
</dbReference>
<feature type="modified residue" description="4-aspartylphosphate" evidence="1">
    <location>
        <position position="74"/>
    </location>
</feature>
<dbReference type="OrthoDB" id="3395459at2"/>